<feature type="transmembrane region" description="Helical" evidence="7">
    <location>
        <begin position="21"/>
        <end position="43"/>
    </location>
</feature>
<keyword evidence="4 7" id="KW-1133">Transmembrane helix</keyword>
<dbReference type="Proteomes" id="UP000231409">
    <property type="component" value="Unassembled WGS sequence"/>
</dbReference>
<evidence type="ECO:0000259" key="9">
    <source>
        <dbReference type="Pfam" id="PF13807"/>
    </source>
</evidence>
<dbReference type="InterPro" id="IPR032807">
    <property type="entry name" value="GNVR"/>
</dbReference>
<sequence length="510" mass="57764">MAMPLSQMPAEILREVRARKWLALLLFTVVSFAVLVTGFLWPYKYESQVVIFVDDRNIIRPLMEGSAVTTQINDRTSAAKELLWSRSVVEQVATDPEIFGSDGANTDPVVLENRIAELRANLFVRPRGDSYFSIGYASESPNQAFQVAQRLGQLFIAENNERKRQESRSAYEFIDKQVKGYESQLAEVEERLKNFLSENVDGTEGDANQRMASLRNQIELAELERQEMFTRAQSLEAELNGINPMVSSGGATVDVYQNRINSLQEQLDNLRLRYHDTYPDIVILRQQIEQLQRQRDRAAANADPNRVITTGERSSNPVYQDVRTALAETRAAIQTRDTRIRALRALLNEQILRMERIQGNKTEYAELTRDMEVNKQIYDDLLKRRERARVSMHLDVEGQGLNYRINESAQFPRGASGPKFATFAVGGLFLGLLAPFGLIAGLLQIDPRVRARQQLEETVGLPVLVRLPEVKTPFERRRERRVTSMVIVCVVLVAAVYIAIAVGSMMGVIG</sequence>
<keyword evidence="2" id="KW-1003">Cell membrane</keyword>
<feature type="domain" description="Tyrosine-protein kinase G-rich" evidence="9">
    <location>
        <begin position="365"/>
        <end position="438"/>
    </location>
</feature>
<dbReference type="EMBL" id="NTFH01000004">
    <property type="protein sequence ID" value="PHQ16222.1"/>
    <property type="molecule type" value="Genomic_DNA"/>
</dbReference>
<name>A0A2G1UP27_9GAMM</name>
<evidence type="ECO:0000256" key="7">
    <source>
        <dbReference type="SAM" id="Phobius"/>
    </source>
</evidence>
<evidence type="ECO:0000256" key="1">
    <source>
        <dbReference type="ARBA" id="ARBA00004651"/>
    </source>
</evidence>
<dbReference type="Pfam" id="PF13807">
    <property type="entry name" value="GNVR"/>
    <property type="match status" value="1"/>
</dbReference>
<keyword evidence="6" id="KW-0175">Coiled coil</keyword>
<feature type="coiled-coil region" evidence="6">
    <location>
        <begin position="171"/>
        <end position="301"/>
    </location>
</feature>
<keyword evidence="3 7" id="KW-0812">Transmembrane</keyword>
<dbReference type="Pfam" id="PF02706">
    <property type="entry name" value="Wzz"/>
    <property type="match status" value="1"/>
</dbReference>
<dbReference type="AlphaFoldDB" id="A0A2G1UP27"/>
<proteinExistence type="predicted"/>
<comment type="subcellular location">
    <subcellularLocation>
        <location evidence="1">Cell membrane</location>
        <topology evidence="1">Multi-pass membrane protein</topology>
    </subcellularLocation>
</comment>
<keyword evidence="11" id="KW-1185">Reference proteome</keyword>
<evidence type="ECO:0000256" key="3">
    <source>
        <dbReference type="ARBA" id="ARBA00022692"/>
    </source>
</evidence>
<evidence type="ECO:0000313" key="10">
    <source>
        <dbReference type="EMBL" id="PHQ16222.1"/>
    </source>
</evidence>
<accession>A0A2G1UP27</accession>
<reference evidence="10 11" key="1">
    <citation type="submission" date="2017-09" db="EMBL/GenBank/DDBJ databases">
        <title>The draft genome sequences of Marinobacter sp. PWS21.</title>
        <authorList>
            <person name="Cao J."/>
        </authorList>
    </citation>
    <scope>NUCLEOTIDE SEQUENCE [LARGE SCALE GENOMIC DNA]</scope>
    <source>
        <strain evidence="10 11">PWS21</strain>
    </source>
</reference>
<dbReference type="PANTHER" id="PTHR32309">
    <property type="entry name" value="TYROSINE-PROTEIN KINASE"/>
    <property type="match status" value="1"/>
</dbReference>
<dbReference type="InterPro" id="IPR003856">
    <property type="entry name" value="LPS_length_determ_N"/>
</dbReference>
<feature type="transmembrane region" description="Helical" evidence="7">
    <location>
        <begin position="485"/>
        <end position="509"/>
    </location>
</feature>
<dbReference type="PANTHER" id="PTHR32309:SF13">
    <property type="entry name" value="FERRIC ENTEROBACTIN TRANSPORT PROTEIN FEPE"/>
    <property type="match status" value="1"/>
</dbReference>
<keyword evidence="5 7" id="KW-0472">Membrane</keyword>
<evidence type="ECO:0000256" key="2">
    <source>
        <dbReference type="ARBA" id="ARBA00022475"/>
    </source>
</evidence>
<evidence type="ECO:0000256" key="5">
    <source>
        <dbReference type="ARBA" id="ARBA00023136"/>
    </source>
</evidence>
<comment type="caution">
    <text evidence="10">The sequence shown here is derived from an EMBL/GenBank/DDBJ whole genome shotgun (WGS) entry which is preliminary data.</text>
</comment>
<dbReference type="RefSeq" id="WP_099613388.1">
    <property type="nucleotide sequence ID" value="NZ_KZ319368.1"/>
</dbReference>
<evidence type="ECO:0000259" key="8">
    <source>
        <dbReference type="Pfam" id="PF02706"/>
    </source>
</evidence>
<dbReference type="Gene3D" id="1.10.287.1490">
    <property type="match status" value="1"/>
</dbReference>
<gene>
    <name evidence="10" type="ORF">CLH61_03805</name>
</gene>
<dbReference type="GO" id="GO:0004713">
    <property type="term" value="F:protein tyrosine kinase activity"/>
    <property type="evidence" value="ECO:0007669"/>
    <property type="project" value="TreeGrafter"/>
</dbReference>
<feature type="domain" description="Polysaccharide chain length determinant N-terminal" evidence="8">
    <location>
        <begin position="11"/>
        <end position="94"/>
    </location>
</feature>
<evidence type="ECO:0000256" key="6">
    <source>
        <dbReference type="SAM" id="Coils"/>
    </source>
</evidence>
<evidence type="ECO:0000313" key="11">
    <source>
        <dbReference type="Proteomes" id="UP000231409"/>
    </source>
</evidence>
<dbReference type="InterPro" id="IPR014345">
    <property type="entry name" value="XrtA_polysacc_chain"/>
</dbReference>
<dbReference type="NCBIfam" id="TIGR03007">
    <property type="entry name" value="pepcterm_ChnLen"/>
    <property type="match status" value="1"/>
</dbReference>
<dbReference type="InterPro" id="IPR050445">
    <property type="entry name" value="Bact_polysacc_biosynth/exp"/>
</dbReference>
<feature type="transmembrane region" description="Helical" evidence="7">
    <location>
        <begin position="420"/>
        <end position="443"/>
    </location>
</feature>
<dbReference type="GO" id="GO:0005886">
    <property type="term" value="C:plasma membrane"/>
    <property type="evidence" value="ECO:0007669"/>
    <property type="project" value="UniProtKB-SubCell"/>
</dbReference>
<evidence type="ECO:0000256" key="4">
    <source>
        <dbReference type="ARBA" id="ARBA00022989"/>
    </source>
</evidence>
<protein>
    <submittedName>
        <fullName evidence="10">Lipopolysaccharide biosynthesis protein</fullName>
    </submittedName>
</protein>
<organism evidence="10 11">
    <name type="scientific">Marinobacter profundi</name>
    <dbReference type="NCBI Taxonomy" id="2666256"/>
    <lineage>
        <taxon>Bacteria</taxon>
        <taxon>Pseudomonadati</taxon>
        <taxon>Pseudomonadota</taxon>
        <taxon>Gammaproteobacteria</taxon>
        <taxon>Pseudomonadales</taxon>
        <taxon>Marinobacteraceae</taxon>
        <taxon>Marinobacter</taxon>
    </lineage>
</organism>